<evidence type="ECO:0000256" key="5">
    <source>
        <dbReference type="ARBA" id="ARBA00022833"/>
    </source>
</evidence>
<dbReference type="GO" id="GO:0004222">
    <property type="term" value="F:metalloendopeptidase activity"/>
    <property type="evidence" value="ECO:0007669"/>
    <property type="project" value="InterPro"/>
</dbReference>
<feature type="domain" description="Peptidase M48" evidence="9">
    <location>
        <begin position="43"/>
        <end position="223"/>
    </location>
</feature>
<dbReference type="PROSITE" id="PS50005">
    <property type="entry name" value="TPR"/>
    <property type="match status" value="1"/>
</dbReference>
<gene>
    <name evidence="10" type="ORF">FHR98_001341</name>
</gene>
<sequence length="449" mass="49088">MKHMIVAAMILFFAAPLPLAAQQRGASFIRDAEIEDTIRVISTPLFQQAGLSPAAIDVYLINDDSLNAFVAGGLNMFLHTGFLVSTTDIGEVMGVIAHETGHIEGGHLAARKAEIEDLKDQLLATYVLGLGAAILSGNPGVGTAATLATQDAMLRGLLRYNRGQEASADQAAVRLLQGAGYSPSGLLDFMKVLHGQEALLSSSQDPYLRSHPLTQDRMTYLAESVQESPYRSKPFPPDLVERYQRMKAKLVGFLKPMHIVESQYPQSDASIAARYARAIAQYRNGSIDIALEQIEALIQSEPGNPYFWELKGQVLYENGRINESIPPYEEATRLAPDSALLRIGLAAALLQLPGNDLVPSARDHLYEALKQEDDNPTVWRYLAIAEGRLGNTGLAALSLAEAAWARGNAKETRDQAERAQKLLDNGTRGKLRAEDLQRFAENELKKKKN</sequence>
<dbReference type="InterPro" id="IPR019734">
    <property type="entry name" value="TPR_rpt"/>
</dbReference>
<organism evidence="10 11">
    <name type="scientific">Limibacillus halophilus</name>
    <dbReference type="NCBI Taxonomy" id="1579333"/>
    <lineage>
        <taxon>Bacteria</taxon>
        <taxon>Pseudomonadati</taxon>
        <taxon>Pseudomonadota</taxon>
        <taxon>Alphaproteobacteria</taxon>
        <taxon>Rhodospirillales</taxon>
        <taxon>Rhodovibrionaceae</taxon>
        <taxon>Limibacillus</taxon>
    </lineage>
</organism>
<dbReference type="AlphaFoldDB" id="A0A839SRE3"/>
<proteinExistence type="predicted"/>
<dbReference type="GO" id="GO:0016020">
    <property type="term" value="C:membrane"/>
    <property type="evidence" value="ECO:0007669"/>
    <property type="project" value="TreeGrafter"/>
</dbReference>
<evidence type="ECO:0000256" key="1">
    <source>
        <dbReference type="ARBA" id="ARBA00001947"/>
    </source>
</evidence>
<dbReference type="InterPro" id="IPR001915">
    <property type="entry name" value="Peptidase_M48"/>
</dbReference>
<dbReference type="SUPFAM" id="SSF48452">
    <property type="entry name" value="TPR-like"/>
    <property type="match status" value="1"/>
</dbReference>
<dbReference type="InterPro" id="IPR011990">
    <property type="entry name" value="TPR-like_helical_dom_sf"/>
</dbReference>
<dbReference type="Proteomes" id="UP000581135">
    <property type="component" value="Unassembled WGS sequence"/>
</dbReference>
<accession>A0A839SRE3</accession>
<reference evidence="10 11" key="1">
    <citation type="submission" date="2020-08" db="EMBL/GenBank/DDBJ databases">
        <title>Genomic Encyclopedia of Type Strains, Phase III (KMG-III): the genomes of soil and plant-associated and newly described type strains.</title>
        <authorList>
            <person name="Whitman W."/>
        </authorList>
    </citation>
    <scope>NUCLEOTIDE SEQUENCE [LARGE SCALE GENOMIC DNA]</scope>
    <source>
        <strain evidence="10 11">CECT 8803</strain>
    </source>
</reference>
<dbReference type="SMART" id="SM00028">
    <property type="entry name" value="TPR"/>
    <property type="match status" value="2"/>
</dbReference>
<evidence type="ECO:0000256" key="7">
    <source>
        <dbReference type="PROSITE-ProRule" id="PRU00339"/>
    </source>
</evidence>
<dbReference type="PANTHER" id="PTHR22726">
    <property type="entry name" value="METALLOENDOPEPTIDASE OMA1"/>
    <property type="match status" value="1"/>
</dbReference>
<dbReference type="RefSeq" id="WP_183415871.1">
    <property type="nucleotide sequence ID" value="NZ_JACHXA010000003.1"/>
</dbReference>
<keyword evidence="8" id="KW-0732">Signal</keyword>
<dbReference type="GO" id="GO:0046872">
    <property type="term" value="F:metal ion binding"/>
    <property type="evidence" value="ECO:0007669"/>
    <property type="project" value="UniProtKB-KW"/>
</dbReference>
<dbReference type="Gene3D" id="3.30.2010.10">
    <property type="entry name" value="Metalloproteases ('zincins'), catalytic domain"/>
    <property type="match status" value="1"/>
</dbReference>
<name>A0A839SRE3_9PROT</name>
<comment type="caution">
    <text evidence="10">The sequence shown here is derived from an EMBL/GenBank/DDBJ whole genome shotgun (WGS) entry which is preliminary data.</text>
</comment>
<keyword evidence="11" id="KW-1185">Reference proteome</keyword>
<dbReference type="InterPro" id="IPR051156">
    <property type="entry name" value="Mito/Outer_Membr_Metalloprot"/>
</dbReference>
<keyword evidence="7" id="KW-0802">TPR repeat</keyword>
<keyword evidence="4" id="KW-0378">Hydrolase</keyword>
<keyword evidence="5" id="KW-0862">Zinc</keyword>
<evidence type="ECO:0000313" key="11">
    <source>
        <dbReference type="Proteomes" id="UP000581135"/>
    </source>
</evidence>
<dbReference type="EMBL" id="JACHXA010000003">
    <property type="protein sequence ID" value="MBB3065062.1"/>
    <property type="molecule type" value="Genomic_DNA"/>
</dbReference>
<keyword evidence="6" id="KW-0482">Metalloprotease</keyword>
<evidence type="ECO:0000256" key="4">
    <source>
        <dbReference type="ARBA" id="ARBA00022801"/>
    </source>
</evidence>
<keyword evidence="3" id="KW-0479">Metal-binding</keyword>
<dbReference type="Pfam" id="PF01435">
    <property type="entry name" value="Peptidase_M48"/>
    <property type="match status" value="1"/>
</dbReference>
<protein>
    <submittedName>
        <fullName evidence="10">Putative Zn-dependent protease</fullName>
    </submittedName>
</protein>
<dbReference type="CDD" id="cd07324">
    <property type="entry name" value="M48C_Oma1-like"/>
    <property type="match status" value="1"/>
</dbReference>
<evidence type="ECO:0000256" key="3">
    <source>
        <dbReference type="ARBA" id="ARBA00022723"/>
    </source>
</evidence>
<evidence type="ECO:0000256" key="8">
    <source>
        <dbReference type="SAM" id="SignalP"/>
    </source>
</evidence>
<feature type="chain" id="PRO_5032369395" evidence="8">
    <location>
        <begin position="21"/>
        <end position="449"/>
    </location>
</feature>
<dbReference type="Gene3D" id="1.25.40.10">
    <property type="entry name" value="Tetratricopeptide repeat domain"/>
    <property type="match status" value="1"/>
</dbReference>
<keyword evidence="2 10" id="KW-0645">Protease</keyword>
<evidence type="ECO:0000259" key="9">
    <source>
        <dbReference type="Pfam" id="PF01435"/>
    </source>
</evidence>
<feature type="signal peptide" evidence="8">
    <location>
        <begin position="1"/>
        <end position="20"/>
    </location>
</feature>
<comment type="cofactor">
    <cofactor evidence="1">
        <name>Zn(2+)</name>
        <dbReference type="ChEBI" id="CHEBI:29105"/>
    </cofactor>
</comment>
<feature type="repeat" description="TPR" evidence="7">
    <location>
        <begin position="305"/>
        <end position="338"/>
    </location>
</feature>
<evidence type="ECO:0000256" key="2">
    <source>
        <dbReference type="ARBA" id="ARBA00022670"/>
    </source>
</evidence>
<dbReference type="PANTHER" id="PTHR22726:SF1">
    <property type="entry name" value="METALLOENDOPEPTIDASE OMA1, MITOCHONDRIAL"/>
    <property type="match status" value="1"/>
</dbReference>
<evidence type="ECO:0000256" key="6">
    <source>
        <dbReference type="ARBA" id="ARBA00023049"/>
    </source>
</evidence>
<evidence type="ECO:0000313" key="10">
    <source>
        <dbReference type="EMBL" id="MBB3065062.1"/>
    </source>
</evidence>
<dbReference type="Pfam" id="PF13432">
    <property type="entry name" value="TPR_16"/>
    <property type="match status" value="1"/>
</dbReference>
<dbReference type="GO" id="GO:0051603">
    <property type="term" value="P:proteolysis involved in protein catabolic process"/>
    <property type="evidence" value="ECO:0007669"/>
    <property type="project" value="TreeGrafter"/>
</dbReference>